<name>A0ABR2FI72_9ROSI</name>
<dbReference type="Gene3D" id="1.25.40.10">
    <property type="entry name" value="Tetratricopeptide repeat domain"/>
    <property type="match status" value="1"/>
</dbReference>
<dbReference type="PANTHER" id="PTHR47936">
    <property type="entry name" value="PPR_LONG DOMAIN-CONTAINING PROTEIN"/>
    <property type="match status" value="1"/>
</dbReference>
<gene>
    <name evidence="3" type="ORF">V6N12_070906</name>
</gene>
<dbReference type="InterPro" id="IPR011990">
    <property type="entry name" value="TPR-like_helical_dom_sf"/>
</dbReference>
<evidence type="ECO:0000256" key="2">
    <source>
        <dbReference type="ARBA" id="ARBA00022737"/>
    </source>
</evidence>
<dbReference type="Proteomes" id="UP001472677">
    <property type="component" value="Unassembled WGS sequence"/>
</dbReference>
<protein>
    <recommendedName>
        <fullName evidence="5">Pentatricopeptide repeat-containing protein</fullName>
    </recommendedName>
</protein>
<evidence type="ECO:0000256" key="1">
    <source>
        <dbReference type="ARBA" id="ARBA00007626"/>
    </source>
</evidence>
<reference evidence="3 4" key="1">
    <citation type="journal article" date="2024" name="G3 (Bethesda)">
        <title>Genome assembly of Hibiscus sabdariffa L. provides insights into metabolisms of medicinal natural products.</title>
        <authorList>
            <person name="Kim T."/>
        </authorList>
    </citation>
    <scope>NUCLEOTIDE SEQUENCE [LARGE SCALE GENOMIC DNA]</scope>
    <source>
        <strain evidence="3">TK-2024</strain>
        <tissue evidence="3">Old leaves</tissue>
    </source>
</reference>
<dbReference type="EMBL" id="JBBPBM010000006">
    <property type="protein sequence ID" value="KAK8580645.1"/>
    <property type="molecule type" value="Genomic_DNA"/>
</dbReference>
<keyword evidence="2" id="KW-0677">Repeat</keyword>
<dbReference type="NCBIfam" id="TIGR00756">
    <property type="entry name" value="PPR"/>
    <property type="match status" value="1"/>
</dbReference>
<proteinExistence type="inferred from homology"/>
<keyword evidence="4" id="KW-1185">Reference proteome</keyword>
<sequence length="133" mass="15437">MKVEKCDVRAMRVYGKMKDFQCEPSKKSYITVFDILVEEKQLKLAFRFGKVTDAKVLFEEMKMRDCSPSVVTYSSLMHGLWLYGKIISGSCDINKFQEAANFLAEMVVGRTLPNRLAWSPNEGAWNLYRLTYR</sequence>
<comment type="similarity">
    <text evidence="1">Belongs to the PPR family. P subfamily.</text>
</comment>
<comment type="caution">
    <text evidence="3">The sequence shown here is derived from an EMBL/GenBank/DDBJ whole genome shotgun (WGS) entry which is preliminary data.</text>
</comment>
<organism evidence="3 4">
    <name type="scientific">Hibiscus sabdariffa</name>
    <name type="common">roselle</name>
    <dbReference type="NCBI Taxonomy" id="183260"/>
    <lineage>
        <taxon>Eukaryota</taxon>
        <taxon>Viridiplantae</taxon>
        <taxon>Streptophyta</taxon>
        <taxon>Embryophyta</taxon>
        <taxon>Tracheophyta</taxon>
        <taxon>Spermatophyta</taxon>
        <taxon>Magnoliopsida</taxon>
        <taxon>eudicotyledons</taxon>
        <taxon>Gunneridae</taxon>
        <taxon>Pentapetalae</taxon>
        <taxon>rosids</taxon>
        <taxon>malvids</taxon>
        <taxon>Malvales</taxon>
        <taxon>Malvaceae</taxon>
        <taxon>Malvoideae</taxon>
        <taxon>Hibiscus</taxon>
    </lineage>
</organism>
<evidence type="ECO:0000313" key="3">
    <source>
        <dbReference type="EMBL" id="KAK8580645.1"/>
    </source>
</evidence>
<evidence type="ECO:0008006" key="5">
    <source>
        <dbReference type="Google" id="ProtNLM"/>
    </source>
</evidence>
<dbReference type="InterPro" id="IPR002885">
    <property type="entry name" value="PPR_rpt"/>
</dbReference>
<accession>A0ABR2FI72</accession>
<evidence type="ECO:0000313" key="4">
    <source>
        <dbReference type="Proteomes" id="UP001472677"/>
    </source>
</evidence>
<dbReference type="PANTHER" id="PTHR47936:SF1">
    <property type="entry name" value="PENTATRICOPEPTIDE REPEAT-CONTAINING PROTEIN GUN1, CHLOROPLASTIC"/>
    <property type="match status" value="1"/>
</dbReference>
<dbReference type="Pfam" id="PF13041">
    <property type="entry name" value="PPR_2"/>
    <property type="match status" value="1"/>
</dbReference>